<feature type="domain" description="DUF418" evidence="2">
    <location>
        <begin position="184"/>
        <end position="328"/>
    </location>
</feature>
<accession>A0A4R5B947</accession>
<dbReference type="OrthoDB" id="9807744at2"/>
<reference evidence="3 4" key="1">
    <citation type="submission" date="2019-03" db="EMBL/GenBank/DDBJ databases">
        <title>Draft genome sequences of novel Actinobacteria.</title>
        <authorList>
            <person name="Sahin N."/>
            <person name="Ay H."/>
            <person name="Saygin H."/>
        </authorList>
    </citation>
    <scope>NUCLEOTIDE SEQUENCE [LARGE SCALE GENOMIC DNA]</scope>
    <source>
        <strain evidence="3 4">DSM 45941</strain>
    </source>
</reference>
<comment type="caution">
    <text evidence="3">The sequence shown here is derived from an EMBL/GenBank/DDBJ whole genome shotgun (WGS) entry which is preliminary data.</text>
</comment>
<dbReference type="InterPro" id="IPR007349">
    <property type="entry name" value="DUF418"/>
</dbReference>
<proteinExistence type="predicted"/>
<feature type="transmembrane region" description="Helical" evidence="1">
    <location>
        <begin position="222"/>
        <end position="242"/>
    </location>
</feature>
<protein>
    <submittedName>
        <fullName evidence="3">DUF418 domain-containing protein</fullName>
    </submittedName>
</protein>
<sequence>MLTPLEEPASDRVRARRGVVLSRNTEVDVLRGFALLGISIVNTVGTSNMPTGVGNPGPAFWAFETLLHQRFFPIFSFLFGVSFGLFLDAVKDRTRHPRLAMLARLGFLVPFGMLHRTLEPDEVLVSYAVVGIVVLLPASFLPVRAVAVTGVLGALAGVAAGGGTWIIPGVFLLGLSAQRFNIKRATEARFRNLAITALAVVLLALCLDVWQVASNADTGSRLASSAGLATAGAYVTTIMLIFRARGGWAVLRRLAPVGRIALTGYIGATVLIIGVSHLIDLETAPRYGTAISVGVFVFTAELIFSWIWLRWARYGPLEWIWRCLTWWQLVPNHRSSQT</sequence>
<organism evidence="3 4">
    <name type="scientific">Actinomadura darangshiensis</name>
    <dbReference type="NCBI Taxonomy" id="705336"/>
    <lineage>
        <taxon>Bacteria</taxon>
        <taxon>Bacillati</taxon>
        <taxon>Actinomycetota</taxon>
        <taxon>Actinomycetes</taxon>
        <taxon>Streptosporangiales</taxon>
        <taxon>Thermomonosporaceae</taxon>
        <taxon>Actinomadura</taxon>
    </lineage>
</organism>
<dbReference type="EMBL" id="SMKY01000076">
    <property type="protein sequence ID" value="TDD81559.1"/>
    <property type="molecule type" value="Genomic_DNA"/>
</dbReference>
<feature type="transmembrane region" description="Helical" evidence="1">
    <location>
        <begin position="287"/>
        <end position="309"/>
    </location>
</feature>
<evidence type="ECO:0000313" key="3">
    <source>
        <dbReference type="EMBL" id="TDD81559.1"/>
    </source>
</evidence>
<feature type="transmembrane region" description="Helical" evidence="1">
    <location>
        <begin position="71"/>
        <end position="90"/>
    </location>
</feature>
<evidence type="ECO:0000259" key="2">
    <source>
        <dbReference type="Pfam" id="PF04235"/>
    </source>
</evidence>
<feature type="transmembrane region" description="Helical" evidence="1">
    <location>
        <begin position="123"/>
        <end position="141"/>
    </location>
</feature>
<gene>
    <name evidence="3" type="ORF">E1293_18500</name>
</gene>
<dbReference type="Proteomes" id="UP000295578">
    <property type="component" value="Unassembled WGS sequence"/>
</dbReference>
<keyword evidence="4" id="KW-1185">Reference proteome</keyword>
<name>A0A4R5B947_9ACTN</name>
<feature type="transmembrane region" description="Helical" evidence="1">
    <location>
        <begin position="147"/>
        <end position="173"/>
    </location>
</feature>
<feature type="transmembrane region" description="Helical" evidence="1">
    <location>
        <begin position="254"/>
        <end position="275"/>
    </location>
</feature>
<evidence type="ECO:0000256" key="1">
    <source>
        <dbReference type="SAM" id="Phobius"/>
    </source>
</evidence>
<dbReference type="PANTHER" id="PTHR30590:SF2">
    <property type="entry name" value="INNER MEMBRANE PROTEIN"/>
    <property type="match status" value="1"/>
</dbReference>
<keyword evidence="1" id="KW-1133">Transmembrane helix</keyword>
<dbReference type="PANTHER" id="PTHR30590">
    <property type="entry name" value="INNER MEMBRANE PROTEIN"/>
    <property type="match status" value="1"/>
</dbReference>
<evidence type="ECO:0000313" key="4">
    <source>
        <dbReference type="Proteomes" id="UP000295578"/>
    </source>
</evidence>
<dbReference type="InterPro" id="IPR052529">
    <property type="entry name" value="Bact_Transport_Assoc"/>
</dbReference>
<dbReference type="Pfam" id="PF04235">
    <property type="entry name" value="DUF418"/>
    <property type="match status" value="1"/>
</dbReference>
<keyword evidence="1" id="KW-0472">Membrane</keyword>
<keyword evidence="1" id="KW-0812">Transmembrane</keyword>
<dbReference type="AlphaFoldDB" id="A0A4R5B947"/>
<feature type="transmembrane region" description="Helical" evidence="1">
    <location>
        <begin position="193"/>
        <end position="210"/>
    </location>
</feature>
<dbReference type="RefSeq" id="WP_132198669.1">
    <property type="nucleotide sequence ID" value="NZ_SMKY01000076.1"/>
</dbReference>